<dbReference type="Proteomes" id="UP000827092">
    <property type="component" value="Unassembled WGS sequence"/>
</dbReference>
<organism evidence="1 2">
    <name type="scientific">Oedothorax gibbosus</name>
    <dbReference type="NCBI Taxonomy" id="931172"/>
    <lineage>
        <taxon>Eukaryota</taxon>
        <taxon>Metazoa</taxon>
        <taxon>Ecdysozoa</taxon>
        <taxon>Arthropoda</taxon>
        <taxon>Chelicerata</taxon>
        <taxon>Arachnida</taxon>
        <taxon>Araneae</taxon>
        <taxon>Araneomorphae</taxon>
        <taxon>Entelegynae</taxon>
        <taxon>Araneoidea</taxon>
        <taxon>Linyphiidae</taxon>
        <taxon>Erigoninae</taxon>
        <taxon>Oedothorax</taxon>
    </lineage>
</organism>
<evidence type="ECO:0000313" key="2">
    <source>
        <dbReference type="Proteomes" id="UP000827092"/>
    </source>
</evidence>
<gene>
    <name evidence="1" type="ORF">JTE90_003949</name>
</gene>
<proteinExistence type="predicted"/>
<keyword evidence="2" id="KW-1185">Reference proteome</keyword>
<dbReference type="AlphaFoldDB" id="A0AAV6UY96"/>
<accession>A0AAV6UY96</accession>
<sequence>MHERGGLKPPQENDLIIFNYMEWAQGLKGAQEEGTDWGEILIDRNLPQTLSVGGTTRFDEIYVDPWEGLTIHCEMPPLSHEKGRKVLAFGT</sequence>
<comment type="caution">
    <text evidence="1">The sequence shown here is derived from an EMBL/GenBank/DDBJ whole genome shotgun (WGS) entry which is preliminary data.</text>
</comment>
<reference evidence="1 2" key="1">
    <citation type="journal article" date="2022" name="Nat. Ecol. Evol.">
        <title>A masculinizing supergene underlies an exaggerated male reproductive morph in a spider.</title>
        <authorList>
            <person name="Hendrickx F."/>
            <person name="De Corte Z."/>
            <person name="Sonet G."/>
            <person name="Van Belleghem S.M."/>
            <person name="Kostlbacher S."/>
            <person name="Vangestel C."/>
        </authorList>
    </citation>
    <scope>NUCLEOTIDE SEQUENCE [LARGE SCALE GENOMIC DNA]</scope>
    <source>
        <strain evidence="1">W744_W776</strain>
    </source>
</reference>
<dbReference type="EMBL" id="JAFNEN010000233">
    <property type="protein sequence ID" value="KAG8188693.1"/>
    <property type="molecule type" value="Genomic_DNA"/>
</dbReference>
<evidence type="ECO:0000313" key="1">
    <source>
        <dbReference type="EMBL" id="KAG8188693.1"/>
    </source>
</evidence>
<protein>
    <submittedName>
        <fullName evidence="1">Uncharacterized protein</fullName>
    </submittedName>
</protein>
<name>A0AAV6UY96_9ARAC</name>